<accession>A0A5C4SZR7</accession>
<evidence type="ECO:0000313" key="7">
    <source>
        <dbReference type="EMBL" id="TNJ62005.1"/>
    </source>
</evidence>
<dbReference type="PANTHER" id="PTHR33931:SF2">
    <property type="entry name" value="HOLIN-LIKE PROTEIN CIDA"/>
    <property type="match status" value="1"/>
</dbReference>
<dbReference type="Proteomes" id="UP000307943">
    <property type="component" value="Unassembled WGS sequence"/>
</dbReference>
<evidence type="ECO:0000256" key="6">
    <source>
        <dbReference type="SAM" id="Phobius"/>
    </source>
</evidence>
<feature type="transmembrane region" description="Helical" evidence="6">
    <location>
        <begin position="31"/>
        <end position="50"/>
    </location>
</feature>
<dbReference type="EMBL" id="VDCQ01000067">
    <property type="protein sequence ID" value="TNJ62005.1"/>
    <property type="molecule type" value="Genomic_DNA"/>
</dbReference>
<proteinExistence type="predicted"/>
<protein>
    <submittedName>
        <fullName evidence="7">CidA/LrgA family protein</fullName>
    </submittedName>
</protein>
<feature type="transmembrane region" description="Helical" evidence="6">
    <location>
        <begin position="88"/>
        <end position="106"/>
    </location>
</feature>
<dbReference type="OrthoDB" id="3176438at2"/>
<keyword evidence="2" id="KW-1003">Cell membrane</keyword>
<name>A0A5C4SZR7_9BACL</name>
<feature type="transmembrane region" description="Helical" evidence="6">
    <location>
        <begin position="56"/>
        <end position="76"/>
    </location>
</feature>
<comment type="subcellular location">
    <subcellularLocation>
        <location evidence="1">Cell membrane</location>
        <topology evidence="1">Multi-pass membrane protein</topology>
    </subcellularLocation>
</comment>
<feature type="transmembrane region" description="Helical" evidence="6">
    <location>
        <begin position="118"/>
        <end position="141"/>
    </location>
</feature>
<evidence type="ECO:0000256" key="3">
    <source>
        <dbReference type="ARBA" id="ARBA00022692"/>
    </source>
</evidence>
<keyword evidence="4 6" id="KW-1133">Transmembrane helix</keyword>
<organism evidence="7 8">
    <name type="scientific">Paenibacillus hemerocallicola</name>
    <dbReference type="NCBI Taxonomy" id="1172614"/>
    <lineage>
        <taxon>Bacteria</taxon>
        <taxon>Bacillati</taxon>
        <taxon>Bacillota</taxon>
        <taxon>Bacilli</taxon>
        <taxon>Bacillales</taxon>
        <taxon>Paenibacillaceae</taxon>
        <taxon>Paenibacillus</taxon>
    </lineage>
</organism>
<keyword evidence="5 6" id="KW-0472">Membrane</keyword>
<evidence type="ECO:0000256" key="5">
    <source>
        <dbReference type="ARBA" id="ARBA00023136"/>
    </source>
</evidence>
<keyword evidence="3 6" id="KW-0812">Transmembrane</keyword>
<dbReference type="Pfam" id="PF03788">
    <property type="entry name" value="LrgA"/>
    <property type="match status" value="1"/>
</dbReference>
<dbReference type="PANTHER" id="PTHR33931">
    <property type="entry name" value="HOLIN-LIKE PROTEIN CIDA-RELATED"/>
    <property type="match status" value="1"/>
</dbReference>
<comment type="caution">
    <text evidence="7">The sequence shown here is derived from an EMBL/GenBank/DDBJ whole genome shotgun (WGS) entry which is preliminary data.</text>
</comment>
<gene>
    <name evidence="7" type="ORF">FE784_32775</name>
</gene>
<keyword evidence="8" id="KW-1185">Reference proteome</keyword>
<evidence type="ECO:0000313" key="8">
    <source>
        <dbReference type="Proteomes" id="UP000307943"/>
    </source>
</evidence>
<dbReference type="GO" id="GO:0005886">
    <property type="term" value="C:plasma membrane"/>
    <property type="evidence" value="ECO:0007669"/>
    <property type="project" value="UniProtKB-SubCell"/>
</dbReference>
<evidence type="ECO:0000256" key="1">
    <source>
        <dbReference type="ARBA" id="ARBA00004651"/>
    </source>
</evidence>
<dbReference type="AlphaFoldDB" id="A0A5C4SZR7"/>
<evidence type="ECO:0000256" key="2">
    <source>
        <dbReference type="ARBA" id="ARBA00022475"/>
    </source>
</evidence>
<sequence length="148" mass="15994">MDLIPYMYFTYEQWNCILAVKGWRIPMKTSFAIVRQIAVLAGFAYIGNLISAALGLPVSGSIIGLFLLFALLRLGIVQAEWLEAGANWLLSKMLLFFIPAAVGILGHRELFGLTGLGFLLAIVIGTFAVMGCSGVLAEAVARRKGVSK</sequence>
<evidence type="ECO:0000256" key="4">
    <source>
        <dbReference type="ARBA" id="ARBA00022989"/>
    </source>
</evidence>
<dbReference type="InterPro" id="IPR005538">
    <property type="entry name" value="LrgA/CidA"/>
</dbReference>
<reference evidence="7 8" key="1">
    <citation type="submission" date="2019-05" db="EMBL/GenBank/DDBJ databases">
        <title>We sequenced the genome of Paenibacillus hemerocallicola KCTC 33185 for further insight into its adaptation and study the phylogeny of Paenibacillus.</title>
        <authorList>
            <person name="Narsing Rao M.P."/>
        </authorList>
    </citation>
    <scope>NUCLEOTIDE SEQUENCE [LARGE SCALE GENOMIC DNA]</scope>
    <source>
        <strain evidence="7 8">KCTC 33185</strain>
    </source>
</reference>